<dbReference type="Pfam" id="PF00534">
    <property type="entry name" value="Glycos_transf_1"/>
    <property type="match status" value="1"/>
</dbReference>
<evidence type="ECO:0000259" key="2">
    <source>
        <dbReference type="Pfam" id="PF00534"/>
    </source>
</evidence>
<dbReference type="Gene3D" id="3.40.50.2000">
    <property type="entry name" value="Glycogen Phosphorylase B"/>
    <property type="match status" value="2"/>
</dbReference>
<proteinExistence type="predicted"/>
<dbReference type="Proteomes" id="UP000308891">
    <property type="component" value="Unassembled WGS sequence"/>
</dbReference>
<reference evidence="4 5" key="1">
    <citation type="submission" date="2019-04" db="EMBL/GenBank/DDBJ databases">
        <title>Crenobacter sp. nov.</title>
        <authorList>
            <person name="Shi S."/>
        </authorList>
    </citation>
    <scope>NUCLEOTIDE SEQUENCE [LARGE SCALE GENOMIC DNA]</scope>
    <source>
        <strain evidence="4 5">GY 70310</strain>
    </source>
</reference>
<keyword evidence="5" id="KW-1185">Reference proteome</keyword>
<organism evidence="4 5">
    <name type="scientific">Crenobacter intestini</name>
    <dbReference type="NCBI Taxonomy" id="2563443"/>
    <lineage>
        <taxon>Bacteria</taxon>
        <taxon>Pseudomonadati</taxon>
        <taxon>Pseudomonadota</taxon>
        <taxon>Betaproteobacteria</taxon>
        <taxon>Neisseriales</taxon>
        <taxon>Neisseriaceae</taxon>
        <taxon>Crenobacter</taxon>
    </lineage>
</organism>
<dbReference type="EMBL" id="STGJ01000007">
    <property type="protein sequence ID" value="TIC83441.1"/>
    <property type="molecule type" value="Genomic_DNA"/>
</dbReference>
<accession>A0A4T0UX50</accession>
<dbReference type="Pfam" id="PF13439">
    <property type="entry name" value="Glyco_transf_4"/>
    <property type="match status" value="1"/>
</dbReference>
<feature type="domain" description="Glycosyltransferase subfamily 4-like N-terminal" evidence="3">
    <location>
        <begin position="18"/>
        <end position="172"/>
    </location>
</feature>
<sequence>MSQPEGINLVFHSIRAGGGMERYVLDVIGELARRGIRVRGIARKVNWPGEMPAGVELLQVRDRTPFSRLNNYLFERHALAHCQAGWPTIGISRVEGRVDLAIVGGTHIGHLKDKGKQRWGLFDRLTVRHERVLYSNAGHIVSHSARVRDEIIGYYEMPPGKVTTLYPPVDTNKFNLGARASRSRVRQELGIRDEQFMLLFPSNNHKLKGADLILEAIAGYGDRVVLAVAGKAPLDAPGVLNLGLRQDMPELYAAADATILASKYEAFGLVGPESILCGTPVLLAKSVGAVEVLDRDACYAFERTVVALRDALNNAMGRKSIDIGGSSICYAYEISTHVNELLNLWISNE</sequence>
<protein>
    <submittedName>
        <fullName evidence="4">Glycosyltransferase family 4 protein</fullName>
    </submittedName>
</protein>
<dbReference type="CDD" id="cd03801">
    <property type="entry name" value="GT4_PimA-like"/>
    <property type="match status" value="1"/>
</dbReference>
<dbReference type="SUPFAM" id="SSF53756">
    <property type="entry name" value="UDP-Glycosyltransferase/glycogen phosphorylase"/>
    <property type="match status" value="1"/>
</dbReference>
<keyword evidence="1 4" id="KW-0808">Transferase</keyword>
<evidence type="ECO:0000313" key="5">
    <source>
        <dbReference type="Proteomes" id="UP000308891"/>
    </source>
</evidence>
<evidence type="ECO:0000256" key="1">
    <source>
        <dbReference type="ARBA" id="ARBA00022679"/>
    </source>
</evidence>
<comment type="caution">
    <text evidence="4">The sequence shown here is derived from an EMBL/GenBank/DDBJ whole genome shotgun (WGS) entry which is preliminary data.</text>
</comment>
<dbReference type="InterPro" id="IPR028098">
    <property type="entry name" value="Glyco_trans_4-like_N"/>
</dbReference>
<name>A0A4T0UX50_9NEIS</name>
<evidence type="ECO:0000313" key="4">
    <source>
        <dbReference type="EMBL" id="TIC83441.1"/>
    </source>
</evidence>
<dbReference type="PANTHER" id="PTHR46401">
    <property type="entry name" value="GLYCOSYLTRANSFERASE WBBK-RELATED"/>
    <property type="match status" value="1"/>
</dbReference>
<dbReference type="AlphaFoldDB" id="A0A4T0UX50"/>
<dbReference type="InterPro" id="IPR001296">
    <property type="entry name" value="Glyco_trans_1"/>
</dbReference>
<gene>
    <name evidence="4" type="ORF">E5K04_07735</name>
</gene>
<evidence type="ECO:0000259" key="3">
    <source>
        <dbReference type="Pfam" id="PF13439"/>
    </source>
</evidence>
<dbReference type="GO" id="GO:0009103">
    <property type="term" value="P:lipopolysaccharide biosynthetic process"/>
    <property type="evidence" value="ECO:0007669"/>
    <property type="project" value="TreeGrafter"/>
</dbReference>
<dbReference type="RefSeq" id="WP_136552678.1">
    <property type="nucleotide sequence ID" value="NZ_STGJ01000007.1"/>
</dbReference>
<dbReference type="OrthoDB" id="433681at2"/>
<dbReference type="PANTHER" id="PTHR46401:SF2">
    <property type="entry name" value="GLYCOSYLTRANSFERASE WBBK-RELATED"/>
    <property type="match status" value="1"/>
</dbReference>
<dbReference type="GO" id="GO:0016757">
    <property type="term" value="F:glycosyltransferase activity"/>
    <property type="evidence" value="ECO:0007669"/>
    <property type="project" value="InterPro"/>
</dbReference>
<feature type="domain" description="Glycosyl transferase family 1" evidence="2">
    <location>
        <begin position="183"/>
        <end position="296"/>
    </location>
</feature>